<dbReference type="RefSeq" id="WP_377717739.1">
    <property type="nucleotide sequence ID" value="NZ_JBHSAM010000014.1"/>
</dbReference>
<accession>A0ABV8JYE5</accession>
<name>A0ABV8JYE5_9BACL</name>
<dbReference type="Proteomes" id="UP001595715">
    <property type="component" value="Unassembled WGS sequence"/>
</dbReference>
<sequence length="177" mass="19654">MRKQIGVLLLLTLVIASVIVYDIVKPKPIQTTFHGVKYRLGTEHVERADPVTIRVDGRLMTSLSGKKRFAGTIRIDGIRLPVPEDQQMLDIRFKDNGVGIMRVEYLENKGKRGEGPRAFAFGSIDINEDFSAFSIAVAEQDGSTASWNYEDGIMISAPASSRSEAVQLTKRLRGTEE</sequence>
<comment type="caution">
    <text evidence="1">The sequence shown here is derived from an EMBL/GenBank/DDBJ whole genome shotgun (WGS) entry which is preliminary data.</text>
</comment>
<reference evidence="2" key="1">
    <citation type="journal article" date="2019" name="Int. J. Syst. Evol. Microbiol.">
        <title>The Global Catalogue of Microorganisms (GCM) 10K type strain sequencing project: providing services to taxonomists for standard genome sequencing and annotation.</title>
        <authorList>
            <consortium name="The Broad Institute Genomics Platform"/>
            <consortium name="The Broad Institute Genome Sequencing Center for Infectious Disease"/>
            <person name="Wu L."/>
            <person name="Ma J."/>
        </authorList>
    </citation>
    <scope>NUCLEOTIDE SEQUENCE [LARGE SCALE GENOMIC DNA]</scope>
    <source>
        <strain evidence="2">IBRC-M 10987</strain>
    </source>
</reference>
<keyword evidence="2" id="KW-1185">Reference proteome</keyword>
<organism evidence="1 2">
    <name type="scientific">Paenibacillus xanthanilyticus</name>
    <dbReference type="NCBI Taxonomy" id="1783531"/>
    <lineage>
        <taxon>Bacteria</taxon>
        <taxon>Bacillati</taxon>
        <taxon>Bacillota</taxon>
        <taxon>Bacilli</taxon>
        <taxon>Bacillales</taxon>
        <taxon>Paenibacillaceae</taxon>
        <taxon>Paenibacillus</taxon>
    </lineage>
</organism>
<proteinExistence type="predicted"/>
<evidence type="ECO:0008006" key="3">
    <source>
        <dbReference type="Google" id="ProtNLM"/>
    </source>
</evidence>
<evidence type="ECO:0000313" key="2">
    <source>
        <dbReference type="Proteomes" id="UP001595715"/>
    </source>
</evidence>
<dbReference type="EMBL" id="JBHSAM010000014">
    <property type="protein sequence ID" value="MFC4099048.1"/>
    <property type="molecule type" value="Genomic_DNA"/>
</dbReference>
<gene>
    <name evidence="1" type="ORF">ACFOZ8_05185</name>
</gene>
<protein>
    <recommendedName>
        <fullName evidence="3">DUF4367 domain-containing protein</fullName>
    </recommendedName>
</protein>
<evidence type="ECO:0000313" key="1">
    <source>
        <dbReference type="EMBL" id="MFC4099048.1"/>
    </source>
</evidence>